<reference evidence="4" key="1">
    <citation type="journal article" date="2020" name="Stud. Mycol.">
        <title>101 Dothideomycetes genomes: a test case for predicting lifestyles and emergence of pathogens.</title>
        <authorList>
            <person name="Haridas S."/>
            <person name="Albert R."/>
            <person name="Binder M."/>
            <person name="Bloem J."/>
            <person name="Labutti K."/>
            <person name="Salamov A."/>
            <person name="Andreopoulos B."/>
            <person name="Baker S."/>
            <person name="Barry K."/>
            <person name="Bills G."/>
            <person name="Bluhm B."/>
            <person name="Cannon C."/>
            <person name="Castanera R."/>
            <person name="Culley D."/>
            <person name="Daum C."/>
            <person name="Ezra D."/>
            <person name="Gonzalez J."/>
            <person name="Henrissat B."/>
            <person name="Kuo A."/>
            <person name="Liang C."/>
            <person name="Lipzen A."/>
            <person name="Lutzoni F."/>
            <person name="Magnuson J."/>
            <person name="Mondo S."/>
            <person name="Nolan M."/>
            <person name="Ohm R."/>
            <person name="Pangilinan J."/>
            <person name="Park H.-J."/>
            <person name="Ramirez L."/>
            <person name="Alfaro M."/>
            <person name="Sun H."/>
            <person name="Tritt A."/>
            <person name="Yoshinaga Y."/>
            <person name="Zwiers L.-H."/>
            <person name="Turgeon B."/>
            <person name="Goodwin S."/>
            <person name="Spatafora J."/>
            <person name="Crous P."/>
            <person name="Grigoriev I."/>
        </authorList>
    </citation>
    <scope>NUCLEOTIDE SEQUENCE</scope>
    <source>
        <strain evidence="4">CBS 110217</strain>
    </source>
</reference>
<dbReference type="PROSITE" id="PS51762">
    <property type="entry name" value="GH16_2"/>
    <property type="match status" value="1"/>
</dbReference>
<protein>
    <submittedName>
        <fullName evidence="4">Concanavalin A-like lectin/glucanase</fullName>
    </submittedName>
</protein>
<comment type="similarity">
    <text evidence="1">Belongs to the glycosyl hydrolase 16 family.</text>
</comment>
<dbReference type="AlphaFoldDB" id="A0A9P4HFF4"/>
<feature type="transmembrane region" description="Helical" evidence="2">
    <location>
        <begin position="42"/>
        <end position="60"/>
    </location>
</feature>
<dbReference type="GO" id="GO:0005975">
    <property type="term" value="P:carbohydrate metabolic process"/>
    <property type="evidence" value="ECO:0007669"/>
    <property type="project" value="InterPro"/>
</dbReference>
<dbReference type="InterPro" id="IPR050546">
    <property type="entry name" value="Glycosyl_Hydrlase_16"/>
</dbReference>
<gene>
    <name evidence="4" type="ORF">EK21DRAFT_61666</name>
</gene>
<evidence type="ECO:0000259" key="3">
    <source>
        <dbReference type="PROSITE" id="PS51762"/>
    </source>
</evidence>
<keyword evidence="2" id="KW-0472">Membrane</keyword>
<dbReference type="EMBL" id="ML978175">
    <property type="protein sequence ID" value="KAF2032046.1"/>
    <property type="molecule type" value="Genomic_DNA"/>
</dbReference>
<dbReference type="SUPFAM" id="SSF49899">
    <property type="entry name" value="Concanavalin A-like lectins/glucanases"/>
    <property type="match status" value="1"/>
</dbReference>
<keyword evidence="5" id="KW-1185">Reference proteome</keyword>
<comment type="caution">
    <text evidence="4">The sequence shown here is derived from an EMBL/GenBank/DDBJ whole genome shotgun (WGS) entry which is preliminary data.</text>
</comment>
<keyword evidence="2" id="KW-1133">Transmembrane helix</keyword>
<dbReference type="InterPro" id="IPR000757">
    <property type="entry name" value="Beta-glucanase-like"/>
</dbReference>
<dbReference type="Proteomes" id="UP000799777">
    <property type="component" value="Unassembled WGS sequence"/>
</dbReference>
<evidence type="ECO:0000256" key="2">
    <source>
        <dbReference type="SAM" id="Phobius"/>
    </source>
</evidence>
<evidence type="ECO:0000256" key="1">
    <source>
        <dbReference type="ARBA" id="ARBA00006865"/>
    </source>
</evidence>
<feature type="domain" description="GH16" evidence="3">
    <location>
        <begin position="77"/>
        <end position="415"/>
    </location>
</feature>
<dbReference type="OrthoDB" id="4781at2759"/>
<evidence type="ECO:0000313" key="5">
    <source>
        <dbReference type="Proteomes" id="UP000799777"/>
    </source>
</evidence>
<dbReference type="Gene3D" id="2.60.120.200">
    <property type="match status" value="1"/>
</dbReference>
<dbReference type="InterPro" id="IPR013320">
    <property type="entry name" value="ConA-like_dom_sf"/>
</dbReference>
<evidence type="ECO:0000313" key="4">
    <source>
        <dbReference type="EMBL" id="KAF2032046.1"/>
    </source>
</evidence>
<name>A0A9P4HFF4_9PLEO</name>
<dbReference type="GO" id="GO:0004553">
    <property type="term" value="F:hydrolase activity, hydrolyzing O-glycosyl compounds"/>
    <property type="evidence" value="ECO:0007669"/>
    <property type="project" value="InterPro"/>
</dbReference>
<accession>A0A9P4HFF4</accession>
<keyword evidence="2" id="KW-0812">Transmembrane</keyword>
<dbReference type="PANTHER" id="PTHR10963">
    <property type="entry name" value="GLYCOSYL HYDROLASE-RELATED"/>
    <property type="match status" value="1"/>
</dbReference>
<dbReference type="PANTHER" id="PTHR10963:SF55">
    <property type="entry name" value="GLYCOSIDE HYDROLASE FAMILY 16 PROTEIN"/>
    <property type="match status" value="1"/>
</dbReference>
<dbReference type="Pfam" id="PF00722">
    <property type="entry name" value="Glyco_hydro_16"/>
    <property type="match status" value="1"/>
</dbReference>
<organism evidence="4 5">
    <name type="scientific">Setomelanomma holmii</name>
    <dbReference type="NCBI Taxonomy" id="210430"/>
    <lineage>
        <taxon>Eukaryota</taxon>
        <taxon>Fungi</taxon>
        <taxon>Dikarya</taxon>
        <taxon>Ascomycota</taxon>
        <taxon>Pezizomycotina</taxon>
        <taxon>Dothideomycetes</taxon>
        <taxon>Pleosporomycetidae</taxon>
        <taxon>Pleosporales</taxon>
        <taxon>Pleosporineae</taxon>
        <taxon>Phaeosphaeriaceae</taxon>
        <taxon>Setomelanomma</taxon>
    </lineage>
</organism>
<sequence length="415" mass="47244">MSIPGSNIRKKPHTFQSYRLRGEYVKPWVDDKRLGRTRIGNWIILGLFAVGLCLSAYIMYTGVLAAKVPDQCLIMEDHFNTLSNDNWNHEVQTSGYGNGEFDWTTDDPKNSFVDKDGLHIVPTLTTETTSITEEQLLNGYTLNITSAEGDGSCTSSDYKSCSVRSNETYGTIIPPVRSARLTTKGKKSIKYGRVEVVAKAAKGDWIWPAIWMMPEDEVYGAWPRSGEIDIAEFRGNAYPYPEGRDFVSSTLHWGPNYQNDAYIQTHGTTYIRREDFTSTFHTFGLEWTEDYLFMYLNNQLKQVQYTKFSDNNRLWDRGGFAGVTTGNGTFFENPWVRGGANAPFDQKFYLILNVAVGAQNGWFWDGRGKKPWVDGSSYAARDFWKAKDQWLPTWGKANDRGMTVKSVKMWRSGKC</sequence>
<proteinExistence type="inferred from homology"/>